<accession>A0A084QFF2</accession>
<dbReference type="AlphaFoldDB" id="A0A084QFF2"/>
<feature type="transmembrane region" description="Helical" evidence="2">
    <location>
        <begin position="47"/>
        <end position="80"/>
    </location>
</feature>
<keyword evidence="2" id="KW-0812">Transmembrane</keyword>
<dbReference type="InParanoid" id="A0A084QFF2"/>
<dbReference type="InterPro" id="IPR048273">
    <property type="entry name" value="Luciferase"/>
</dbReference>
<organism evidence="4 5">
    <name type="scientific">Stachybotrys chlorohalonatus (strain IBT 40285)</name>
    <dbReference type="NCBI Taxonomy" id="1283841"/>
    <lineage>
        <taxon>Eukaryota</taxon>
        <taxon>Fungi</taxon>
        <taxon>Dikarya</taxon>
        <taxon>Ascomycota</taxon>
        <taxon>Pezizomycotina</taxon>
        <taxon>Sordariomycetes</taxon>
        <taxon>Hypocreomycetidae</taxon>
        <taxon>Hypocreales</taxon>
        <taxon>Stachybotryaceae</taxon>
        <taxon>Stachybotrys</taxon>
    </lineage>
</organism>
<feature type="compositionally biased region" description="Polar residues" evidence="1">
    <location>
        <begin position="1"/>
        <end position="13"/>
    </location>
</feature>
<dbReference type="PANTHER" id="PTHR38695:SF1">
    <property type="entry name" value="AMINO ACID PERMEASE_ SLC12A DOMAIN-CONTAINING PROTEIN"/>
    <property type="match status" value="1"/>
</dbReference>
<evidence type="ECO:0000313" key="4">
    <source>
        <dbReference type="EMBL" id="KFA62687.1"/>
    </source>
</evidence>
<dbReference type="STRING" id="1283841.A0A084QFF2"/>
<sequence>MSSTSNITTNPQHEAQRHSGLQLDGPDTLPKFIVQNPLSIHLDTRAVFFTTLGLVVAIQFLVVRIVQAAMIAIPAVLYVYNDYQNYLNLGPGGTPSTFKGYLRIAWLHFWALRDPFSAPKPQAGTIPERGILHRRPLPRRAGPRPTVVGIAPQRQIDQSGSRLCFQALCRAARNLAADRPDTFSAGRSFIEKHGLALFAQSPLQTRWQGEITHFHDSDYAMHMALHPDDIQQVLDKGWGQRHPLGWHGWRDWFYKMPVSPNFVMIYASRDEKELQVISRIVEAAIWYTLKEEVDLGVYIDFQRELTS</sequence>
<feature type="region of interest" description="Disordered" evidence="1">
    <location>
        <begin position="1"/>
        <end position="20"/>
    </location>
</feature>
<keyword evidence="2" id="KW-1133">Transmembrane helix</keyword>
<proteinExistence type="predicted"/>
<dbReference type="EMBL" id="KL660782">
    <property type="protein sequence ID" value="KFA62687.1"/>
    <property type="molecule type" value="Genomic_DNA"/>
</dbReference>
<feature type="domain" description="Luciferase" evidence="3">
    <location>
        <begin position="209"/>
        <end position="284"/>
    </location>
</feature>
<dbReference type="HOGENOM" id="CLU_063954_1_1_1"/>
<evidence type="ECO:0000256" key="2">
    <source>
        <dbReference type="SAM" id="Phobius"/>
    </source>
</evidence>
<keyword evidence="5" id="KW-1185">Reference proteome</keyword>
<dbReference type="Proteomes" id="UP000028524">
    <property type="component" value="Unassembled WGS sequence"/>
</dbReference>
<dbReference type="InterPro" id="IPR040841">
    <property type="entry name" value="Luciferase_dom"/>
</dbReference>
<dbReference type="Pfam" id="PF17648">
    <property type="entry name" value="Luciferase"/>
    <property type="match status" value="1"/>
</dbReference>
<protein>
    <recommendedName>
        <fullName evidence="3">Luciferase domain-containing protein</fullName>
    </recommendedName>
</protein>
<reference evidence="4 5" key="1">
    <citation type="journal article" date="2014" name="BMC Genomics">
        <title>Comparative genome sequencing reveals chemotype-specific gene clusters in the toxigenic black mold Stachybotrys.</title>
        <authorList>
            <person name="Semeiks J."/>
            <person name="Borek D."/>
            <person name="Otwinowski Z."/>
            <person name="Grishin N.V."/>
        </authorList>
    </citation>
    <scope>NUCLEOTIDE SEQUENCE [LARGE SCALE GENOMIC DNA]</scope>
    <source>
        <strain evidence="4 5">IBT 40285</strain>
    </source>
</reference>
<gene>
    <name evidence="4" type="ORF">S40285_06984</name>
</gene>
<evidence type="ECO:0000259" key="3">
    <source>
        <dbReference type="Pfam" id="PF17648"/>
    </source>
</evidence>
<keyword evidence="2" id="KW-0472">Membrane</keyword>
<name>A0A084QFF2_STAC4</name>
<dbReference type="PANTHER" id="PTHR38695">
    <property type="entry name" value="AMINO ACID PERMEASE_ SLC12A DOMAIN-CONTAINING PROTEIN"/>
    <property type="match status" value="1"/>
</dbReference>
<dbReference type="OrthoDB" id="9987011at2759"/>
<evidence type="ECO:0000256" key="1">
    <source>
        <dbReference type="SAM" id="MobiDB-lite"/>
    </source>
</evidence>
<evidence type="ECO:0000313" key="5">
    <source>
        <dbReference type="Proteomes" id="UP000028524"/>
    </source>
</evidence>
<dbReference type="OMA" id="EICHAHP"/>